<dbReference type="GO" id="GO:0006355">
    <property type="term" value="P:regulation of DNA-templated transcription"/>
    <property type="evidence" value="ECO:0007669"/>
    <property type="project" value="InterPro"/>
</dbReference>
<dbReference type="InterPro" id="IPR058031">
    <property type="entry name" value="AAA_lid_NorR"/>
</dbReference>
<dbReference type="STRING" id="1297617.IB211_03204"/>
<dbReference type="InterPro" id="IPR013767">
    <property type="entry name" value="PAS_fold"/>
</dbReference>
<gene>
    <name evidence="9" type="ORF">IB211_03204</name>
</gene>
<dbReference type="FunFam" id="3.40.50.300:FF:000006">
    <property type="entry name" value="DNA-binding transcriptional regulator NtrC"/>
    <property type="match status" value="1"/>
</dbReference>
<dbReference type="SUPFAM" id="SSF55785">
    <property type="entry name" value="PYP-like sensor domain (PAS domain)"/>
    <property type="match status" value="1"/>
</dbReference>
<evidence type="ECO:0000259" key="8">
    <source>
        <dbReference type="PROSITE" id="PS50112"/>
    </source>
</evidence>
<dbReference type="InterPro" id="IPR030828">
    <property type="entry name" value="HTH_TyrR"/>
</dbReference>
<reference evidence="10" key="2">
    <citation type="submission" date="2015-04" db="EMBL/GenBank/DDBJ databases">
        <title>A butyrogenic pathway from the amino acid lysine in a human gut commensal.</title>
        <authorList>
            <person name="de Vos W.M."/>
            <person name="Bui N.T.P."/>
            <person name="Plugge C.M."/>
            <person name="Ritari J."/>
        </authorList>
    </citation>
    <scope>NUCLEOTIDE SEQUENCE [LARGE SCALE GENOMIC DNA]</scope>
    <source>
        <strain evidence="10">AF211</strain>
    </source>
</reference>
<keyword evidence="10" id="KW-1185">Reference proteome</keyword>
<evidence type="ECO:0000256" key="3">
    <source>
        <dbReference type="ARBA" id="ARBA00022840"/>
    </source>
</evidence>
<keyword evidence="4" id="KW-0805">Transcription regulation</keyword>
<dbReference type="InterPro" id="IPR025662">
    <property type="entry name" value="Sigma_54_int_dom_ATP-bd_1"/>
</dbReference>
<dbReference type="Pfam" id="PF00989">
    <property type="entry name" value="PAS"/>
    <property type="match status" value="1"/>
</dbReference>
<dbReference type="Pfam" id="PF18024">
    <property type="entry name" value="HTH_50"/>
    <property type="match status" value="1"/>
</dbReference>
<dbReference type="PROSITE" id="PS00675">
    <property type="entry name" value="SIGMA54_INTERACT_1"/>
    <property type="match status" value="1"/>
</dbReference>
<evidence type="ECO:0000256" key="1">
    <source>
        <dbReference type="ARBA" id="ARBA00022741"/>
    </source>
</evidence>
<dbReference type="NCBIfam" id="TIGR00229">
    <property type="entry name" value="sensory_box"/>
    <property type="match status" value="1"/>
</dbReference>
<dbReference type="Pfam" id="PF25601">
    <property type="entry name" value="AAA_lid_14"/>
    <property type="match status" value="1"/>
</dbReference>
<dbReference type="Gene3D" id="3.30.450.20">
    <property type="entry name" value="PAS domain"/>
    <property type="match status" value="1"/>
</dbReference>
<evidence type="ECO:0000256" key="5">
    <source>
        <dbReference type="ARBA" id="ARBA00023163"/>
    </source>
</evidence>
<dbReference type="InterPro" id="IPR002078">
    <property type="entry name" value="Sigma_54_int"/>
</dbReference>
<accession>A0A0S2W8E2</accession>
<dbReference type="InterPro" id="IPR027417">
    <property type="entry name" value="P-loop_NTPase"/>
</dbReference>
<feature type="domain" description="PAS" evidence="8">
    <location>
        <begin position="43"/>
        <end position="88"/>
    </location>
</feature>
<keyword evidence="1" id="KW-0547">Nucleotide-binding</keyword>
<dbReference type="PANTHER" id="PTHR32071:SF57">
    <property type="entry name" value="C4-DICARBOXYLATE TRANSPORT TRANSCRIPTIONAL REGULATORY PROTEIN DCTD"/>
    <property type="match status" value="1"/>
</dbReference>
<dbReference type="eggNOG" id="COG3829">
    <property type="taxonomic scope" value="Bacteria"/>
</dbReference>
<dbReference type="EMBL" id="CP011307">
    <property type="protein sequence ID" value="ALP95595.1"/>
    <property type="molecule type" value="Genomic_DNA"/>
</dbReference>
<dbReference type="CDD" id="cd00009">
    <property type="entry name" value="AAA"/>
    <property type="match status" value="1"/>
</dbReference>
<dbReference type="InterPro" id="IPR000014">
    <property type="entry name" value="PAS"/>
</dbReference>
<dbReference type="InterPro" id="IPR025944">
    <property type="entry name" value="Sigma_54_int_dom_CS"/>
</dbReference>
<evidence type="ECO:0000256" key="2">
    <source>
        <dbReference type="ARBA" id="ARBA00022797"/>
    </source>
</evidence>
<keyword evidence="5" id="KW-0804">Transcription</keyword>
<proteinExistence type="predicted"/>
<organism evidence="9 10">
    <name type="scientific">Intestinimonas butyriciproducens</name>
    <dbReference type="NCBI Taxonomy" id="1297617"/>
    <lineage>
        <taxon>Bacteria</taxon>
        <taxon>Bacillati</taxon>
        <taxon>Bacillota</taxon>
        <taxon>Clostridia</taxon>
        <taxon>Eubacteriales</taxon>
        <taxon>Intestinimonas</taxon>
    </lineage>
</organism>
<dbReference type="Proteomes" id="UP000064844">
    <property type="component" value="Chromosome"/>
</dbReference>
<dbReference type="InterPro" id="IPR003593">
    <property type="entry name" value="AAA+_ATPase"/>
</dbReference>
<dbReference type="PANTHER" id="PTHR32071">
    <property type="entry name" value="TRANSCRIPTIONAL REGULATORY PROTEIN"/>
    <property type="match status" value="1"/>
</dbReference>
<dbReference type="SUPFAM" id="SSF46689">
    <property type="entry name" value="Homeodomain-like"/>
    <property type="match status" value="1"/>
</dbReference>
<dbReference type="SMART" id="SM00382">
    <property type="entry name" value="AAA"/>
    <property type="match status" value="1"/>
</dbReference>
<evidence type="ECO:0000256" key="4">
    <source>
        <dbReference type="ARBA" id="ARBA00023015"/>
    </source>
</evidence>
<dbReference type="AlphaFoldDB" id="A0A0S2W8E2"/>
<keyword evidence="2" id="KW-0058">Aromatic hydrocarbons catabolism</keyword>
<dbReference type="RefSeq" id="WP_058118600.1">
    <property type="nucleotide sequence ID" value="NZ_CALICV010000011.1"/>
</dbReference>
<dbReference type="KEGG" id="ibu:IB211_03204"/>
<feature type="domain" description="Sigma-54 factor interaction" evidence="7">
    <location>
        <begin position="189"/>
        <end position="418"/>
    </location>
</feature>
<evidence type="ECO:0000313" key="10">
    <source>
        <dbReference type="Proteomes" id="UP000064844"/>
    </source>
</evidence>
<name>A0A0S2W8E2_9FIRM</name>
<dbReference type="Gene3D" id="3.40.50.300">
    <property type="entry name" value="P-loop containing nucleotide triphosphate hydrolases"/>
    <property type="match status" value="1"/>
</dbReference>
<dbReference type="PROSITE" id="PS50112">
    <property type="entry name" value="PAS"/>
    <property type="match status" value="1"/>
</dbReference>
<reference evidence="9 10" key="1">
    <citation type="journal article" date="2015" name="Nat. Commun.">
        <title>Production of butyrate from lysine and the Amadori product fructoselysine by a human gut commensal.</title>
        <authorList>
            <person name="Bui T.P."/>
            <person name="Ritari J."/>
            <person name="Boeren S."/>
            <person name="de Waard P."/>
            <person name="Plugge C.M."/>
            <person name="de Vos W.M."/>
        </authorList>
    </citation>
    <scope>NUCLEOTIDE SEQUENCE [LARGE SCALE GENOMIC DNA]</scope>
    <source>
        <strain evidence="9 10">AF211</strain>
    </source>
</reference>
<dbReference type="PROSITE" id="PS00688">
    <property type="entry name" value="SIGMA54_INTERACT_3"/>
    <property type="match status" value="1"/>
</dbReference>
<dbReference type="CDD" id="cd00130">
    <property type="entry name" value="PAS"/>
    <property type="match status" value="1"/>
</dbReference>
<evidence type="ECO:0000259" key="7">
    <source>
        <dbReference type="PROSITE" id="PS50045"/>
    </source>
</evidence>
<keyword evidence="3" id="KW-0067">ATP-binding</keyword>
<dbReference type="Pfam" id="PF00158">
    <property type="entry name" value="Sigma54_activat"/>
    <property type="match status" value="1"/>
</dbReference>
<protein>
    <recommendedName>
        <fullName evidence="6">HTH-type transcriptional regulatory protein TyrR</fullName>
    </recommendedName>
</protein>
<dbReference type="Gene3D" id="1.10.8.60">
    <property type="match status" value="1"/>
</dbReference>
<dbReference type="SMART" id="SM00091">
    <property type="entry name" value="PAS"/>
    <property type="match status" value="1"/>
</dbReference>
<evidence type="ECO:0000256" key="6">
    <source>
        <dbReference type="ARBA" id="ARBA00029500"/>
    </source>
</evidence>
<dbReference type="PROSITE" id="PS50045">
    <property type="entry name" value="SIGMA54_INTERACT_4"/>
    <property type="match status" value="1"/>
</dbReference>
<dbReference type="InterPro" id="IPR035965">
    <property type="entry name" value="PAS-like_dom_sf"/>
</dbReference>
<evidence type="ECO:0000313" key="9">
    <source>
        <dbReference type="EMBL" id="ALP95595.1"/>
    </source>
</evidence>
<dbReference type="InterPro" id="IPR009057">
    <property type="entry name" value="Homeodomain-like_sf"/>
</dbReference>
<sequence>MEGTEALDRVRSSLLELDRALKGTDLEHQAAQAVGALDQFQAGYYDFREICDNLYDGIHITDGEGKVLFINQAYTRTTGIRPAEILGRKVADIEAEGVLYRGSVTEQVLKRRERVNSVAIILKLDKEVLVTGNPVFDGAGNIKLVVTNTRDFPELKRLEQRLLTMAEESKKVNEELAYLRRQQTGHKQIYYRSEAMRQVMEVVRTVSAADVTVLITGESGTGKELVANEVYQRSERRDKPFIKVNCAAIPSELLESELFGYEEGAFTGARRMGKAGMFELANTGVILLDEIGDMPLPLQTKLLRVLQERELMRIGGSKPVKLDIRVIASTNKDLREEIKGGRFREDLFYRLNVVPIALKPLRERREDIPLLAEEFCRAYSKKYGKSVLLSPDGMDLLIEYHWPGNIRELENLIERLVVTNDSGPIARSSVFRALNPNGLPFSPSETSQTLKAQVGAFERELILHTLEREGSLRKAARVLGVDHSTLVKKCRQYNRP</sequence>
<dbReference type="SUPFAM" id="SSF52540">
    <property type="entry name" value="P-loop containing nucleoside triphosphate hydrolases"/>
    <property type="match status" value="1"/>
</dbReference>
<dbReference type="GO" id="GO:0005524">
    <property type="term" value="F:ATP binding"/>
    <property type="evidence" value="ECO:0007669"/>
    <property type="project" value="UniProtKB-KW"/>
</dbReference>
<dbReference type="GO" id="GO:0003677">
    <property type="term" value="F:DNA binding"/>
    <property type="evidence" value="ECO:0007669"/>
    <property type="project" value="UniProtKB-KW"/>
</dbReference>
<dbReference type="Gene3D" id="1.10.10.60">
    <property type="entry name" value="Homeodomain-like"/>
    <property type="match status" value="1"/>
</dbReference>